<gene>
    <name evidence="4" type="ORF">T9R20_11445</name>
</gene>
<dbReference type="PANTHER" id="PTHR37312">
    <property type="entry name" value="MEMBRANE-BOUND ACYLTRANSFERASE YKRP-RELATED"/>
    <property type="match status" value="1"/>
</dbReference>
<dbReference type="Proteomes" id="UP001324533">
    <property type="component" value="Chromosome"/>
</dbReference>
<dbReference type="RefSeq" id="WP_322409434.1">
    <property type="nucleotide sequence ID" value="NZ_CP139779.1"/>
</dbReference>
<dbReference type="GO" id="GO:0016746">
    <property type="term" value="F:acyltransferase activity"/>
    <property type="evidence" value="ECO:0007669"/>
    <property type="project" value="UniProtKB-KW"/>
</dbReference>
<feature type="transmembrane region" description="Helical" evidence="2">
    <location>
        <begin position="55"/>
        <end position="76"/>
    </location>
</feature>
<evidence type="ECO:0000256" key="1">
    <source>
        <dbReference type="SAM" id="MobiDB-lite"/>
    </source>
</evidence>
<evidence type="ECO:0000313" key="5">
    <source>
        <dbReference type="Proteomes" id="UP001324533"/>
    </source>
</evidence>
<feature type="transmembrane region" description="Helical" evidence="2">
    <location>
        <begin position="127"/>
        <end position="145"/>
    </location>
</feature>
<proteinExistence type="predicted"/>
<dbReference type="InterPro" id="IPR052734">
    <property type="entry name" value="Nod_factor_acetyltransferase"/>
</dbReference>
<feature type="compositionally biased region" description="Low complexity" evidence="1">
    <location>
        <begin position="382"/>
        <end position="395"/>
    </location>
</feature>
<dbReference type="InterPro" id="IPR002656">
    <property type="entry name" value="Acyl_transf_3_dom"/>
</dbReference>
<feature type="domain" description="Acyltransferase 3" evidence="3">
    <location>
        <begin position="26"/>
        <end position="334"/>
    </location>
</feature>
<reference evidence="4 5" key="1">
    <citation type="submission" date="2023-06" db="EMBL/GenBank/DDBJ databases">
        <title>Rock-solubilizing bacteria, Microbacterium invictum, promotes re-establishment of vegetation in rocky wasteland by accelerating rock bio-weathering and reshaping soil bacterial community.</title>
        <authorList>
            <person name="Liu C."/>
        </authorList>
    </citation>
    <scope>NUCLEOTIDE SEQUENCE [LARGE SCALE GENOMIC DNA]</scope>
    <source>
        <strain evidence="4 5">X-18</strain>
    </source>
</reference>
<keyword evidence="4" id="KW-0808">Transferase</keyword>
<keyword evidence="2" id="KW-0472">Membrane</keyword>
<keyword evidence="2" id="KW-1133">Transmembrane helix</keyword>
<feature type="transmembrane region" description="Helical" evidence="2">
    <location>
        <begin position="316"/>
        <end position="335"/>
    </location>
</feature>
<feature type="transmembrane region" description="Helical" evidence="2">
    <location>
        <begin position="208"/>
        <end position="226"/>
    </location>
</feature>
<keyword evidence="5" id="KW-1185">Reference proteome</keyword>
<dbReference type="EMBL" id="CP139779">
    <property type="protein sequence ID" value="WQB69316.1"/>
    <property type="molecule type" value="Genomic_DNA"/>
</dbReference>
<evidence type="ECO:0000259" key="3">
    <source>
        <dbReference type="Pfam" id="PF01757"/>
    </source>
</evidence>
<keyword evidence="2" id="KW-0812">Transmembrane</keyword>
<evidence type="ECO:0000313" key="4">
    <source>
        <dbReference type="EMBL" id="WQB69316.1"/>
    </source>
</evidence>
<feature type="transmembrane region" description="Helical" evidence="2">
    <location>
        <begin position="286"/>
        <end position="304"/>
    </location>
</feature>
<dbReference type="Pfam" id="PF01757">
    <property type="entry name" value="Acyl_transf_3"/>
    <property type="match status" value="1"/>
</dbReference>
<feature type="transmembrane region" description="Helical" evidence="2">
    <location>
        <begin position="252"/>
        <end position="274"/>
    </location>
</feature>
<dbReference type="PANTHER" id="PTHR37312:SF1">
    <property type="entry name" value="MEMBRANE-BOUND ACYLTRANSFERASE YKRP-RELATED"/>
    <property type="match status" value="1"/>
</dbReference>
<feature type="region of interest" description="Disordered" evidence="1">
    <location>
        <begin position="358"/>
        <end position="395"/>
    </location>
</feature>
<evidence type="ECO:0000256" key="2">
    <source>
        <dbReference type="SAM" id="Phobius"/>
    </source>
</evidence>
<sequence length="395" mass="44989">MSGSSAPPTAAVPTTGTTRTKRRTPFFDNARFVCIVLVVLGHAIQRLTYDSDIALSLYLLIYAFHMPAFALISGYFSKSDVPGKRQMARVLTDIVVPYVIFEGLWVLTKWIVEGQADPNLTRPSWTLWFLLALGIFRLVLPYLALLRWPLAWTILISIGAGYLPNIDSTFSLSRTLGLLPFFTLGWWLRERRIIERLRLLERRPWWSFPAAIATFAVAGWAAWFFVDDWKRMDLATWFFYDDSYADLGGTQWWAGGVRIALMIVALVLSTALFVLVPRGQKWWTHFGQYTMYVYLLHSFVLYPFRESGVLRGLEPTWLWLPLVCLLSIGIALGLATKPVRRIFRPLIEPRPRWLFADPSLAASEGRRSDPTGSRRPPDAARARPVAPPQEARGPL</sequence>
<keyword evidence="4" id="KW-0012">Acyltransferase</keyword>
<protein>
    <submittedName>
        <fullName evidence="4">Acyltransferase family protein</fullName>
    </submittedName>
</protein>
<feature type="transmembrane region" description="Helical" evidence="2">
    <location>
        <begin position="88"/>
        <end position="107"/>
    </location>
</feature>
<feature type="transmembrane region" description="Helical" evidence="2">
    <location>
        <begin position="172"/>
        <end position="188"/>
    </location>
</feature>
<name>A0ABZ0V9E2_9MICO</name>
<organism evidence="4 5">
    <name type="scientific">Microbacterium invictum</name>
    <dbReference type="NCBI Taxonomy" id="515415"/>
    <lineage>
        <taxon>Bacteria</taxon>
        <taxon>Bacillati</taxon>
        <taxon>Actinomycetota</taxon>
        <taxon>Actinomycetes</taxon>
        <taxon>Micrococcales</taxon>
        <taxon>Microbacteriaceae</taxon>
        <taxon>Microbacterium</taxon>
    </lineage>
</organism>
<accession>A0ABZ0V9E2</accession>